<feature type="transmembrane region" description="Helical" evidence="2">
    <location>
        <begin position="324"/>
        <end position="347"/>
    </location>
</feature>
<name>A0A7C8BQ01_9ACTN</name>
<feature type="transmembrane region" description="Helical" evidence="2">
    <location>
        <begin position="237"/>
        <end position="257"/>
    </location>
</feature>
<feature type="compositionally biased region" description="Low complexity" evidence="1">
    <location>
        <begin position="1"/>
        <end position="12"/>
    </location>
</feature>
<feature type="transmembrane region" description="Helical" evidence="2">
    <location>
        <begin position="38"/>
        <end position="58"/>
    </location>
</feature>
<evidence type="ECO:0000313" key="4">
    <source>
        <dbReference type="Proteomes" id="UP000479639"/>
    </source>
</evidence>
<feature type="region of interest" description="Disordered" evidence="1">
    <location>
        <begin position="1"/>
        <end position="20"/>
    </location>
</feature>
<evidence type="ECO:0000313" key="3">
    <source>
        <dbReference type="EMBL" id="KAB1641498.1"/>
    </source>
</evidence>
<proteinExistence type="predicted"/>
<keyword evidence="4" id="KW-1185">Reference proteome</keyword>
<dbReference type="AlphaFoldDB" id="A0A7C8BQ01"/>
<keyword evidence="2" id="KW-0812">Transmembrane</keyword>
<keyword evidence="2" id="KW-0472">Membrane</keyword>
<accession>A0A7C8BQ01</accession>
<feature type="transmembrane region" description="Helical" evidence="2">
    <location>
        <begin position="212"/>
        <end position="230"/>
    </location>
</feature>
<organism evidence="3 4">
    <name type="scientific">Adlercreutzia muris</name>
    <dbReference type="NCBI Taxonomy" id="1796610"/>
    <lineage>
        <taxon>Bacteria</taxon>
        <taxon>Bacillati</taxon>
        <taxon>Actinomycetota</taxon>
        <taxon>Coriobacteriia</taxon>
        <taxon>Eggerthellales</taxon>
        <taxon>Eggerthellaceae</taxon>
        <taxon>Adlercreutzia</taxon>
    </lineage>
</organism>
<reference evidence="3 4" key="1">
    <citation type="submission" date="2019-09" db="EMBL/GenBank/DDBJ databases">
        <title>Whole genome shotgun sequencing (WGS) of Ellagibacter isourolithinifaciens DSM 104140(T) and Adlercreutzia muris DSM 29508(T).</title>
        <authorList>
            <person name="Stoll D.A."/>
            <person name="Danylec N."/>
            <person name="Huch M."/>
        </authorList>
    </citation>
    <scope>NUCLEOTIDE SEQUENCE [LARGE SCALE GENOMIC DNA]</scope>
    <source>
        <strain evidence="3 4">DSM 29508</strain>
    </source>
</reference>
<feature type="transmembrane region" description="Helical" evidence="2">
    <location>
        <begin position="263"/>
        <end position="283"/>
    </location>
</feature>
<feature type="transmembrane region" description="Helical" evidence="2">
    <location>
        <begin position="295"/>
        <end position="318"/>
    </location>
</feature>
<sequence length="376" mass="40150">MTATAHTAPRPAAAHEMHGRGLDHPSDTWVHNMEATSALLIAFGSLLAFATAAGPLPAAGIVQWAQDCLFPLQFPVFYFASGYLYQRYRSVRTKRAWAANMKREAIVLLVPFLTFAVLTLAVNAVTGGGRPLGPLTILDMLLLNPVEPLGYFPVCLILFAITPTAASRRNASRLLMAALGCKIAIVVLLSLPATAPTAERLPWIVQAVAENWIWFAGGMGVSLFRVLPLLRTPEKAWALGALWVATSVITFGAGWLGEASYGLLDAIGVVWFASLFSAAFRSGAQDALYGFASRYTMALWPLAPLGLKLTIVGLTALGITASGAPWLCFAAGLVACFGLPVLVMALLERVGKLGFLIYPARYLPPAPTLIERKGVS</sequence>
<gene>
    <name evidence="3" type="ORF">F8D48_09805</name>
</gene>
<comment type="caution">
    <text evidence="3">The sequence shown here is derived from an EMBL/GenBank/DDBJ whole genome shotgun (WGS) entry which is preliminary data.</text>
</comment>
<feature type="transmembrane region" description="Helical" evidence="2">
    <location>
        <begin position="149"/>
        <end position="167"/>
    </location>
</feature>
<feature type="transmembrane region" description="Helical" evidence="2">
    <location>
        <begin position="174"/>
        <end position="192"/>
    </location>
</feature>
<feature type="transmembrane region" description="Helical" evidence="2">
    <location>
        <begin position="64"/>
        <end position="85"/>
    </location>
</feature>
<dbReference type="Proteomes" id="UP000479639">
    <property type="component" value="Unassembled WGS sequence"/>
</dbReference>
<keyword evidence="2" id="KW-1133">Transmembrane helix</keyword>
<dbReference type="EMBL" id="WAJS01000035">
    <property type="protein sequence ID" value="KAB1641498.1"/>
    <property type="molecule type" value="Genomic_DNA"/>
</dbReference>
<protein>
    <recommendedName>
        <fullName evidence="5">Acyltransferase</fullName>
    </recommendedName>
</protein>
<evidence type="ECO:0000256" key="1">
    <source>
        <dbReference type="SAM" id="MobiDB-lite"/>
    </source>
</evidence>
<evidence type="ECO:0008006" key="5">
    <source>
        <dbReference type="Google" id="ProtNLM"/>
    </source>
</evidence>
<feature type="transmembrane region" description="Helical" evidence="2">
    <location>
        <begin position="106"/>
        <end position="129"/>
    </location>
</feature>
<evidence type="ECO:0000256" key="2">
    <source>
        <dbReference type="SAM" id="Phobius"/>
    </source>
</evidence>
<dbReference type="RefSeq" id="WP_205717377.1">
    <property type="nucleotide sequence ID" value="NZ_WAJS01000035.1"/>
</dbReference>